<protein>
    <submittedName>
        <fullName evidence="1">Uncharacterized protein</fullName>
    </submittedName>
</protein>
<dbReference type="EMBL" id="JAPDGR010000253">
    <property type="protein sequence ID" value="KAJ2992690.1"/>
    <property type="molecule type" value="Genomic_DNA"/>
</dbReference>
<dbReference type="Proteomes" id="UP001143856">
    <property type="component" value="Unassembled WGS sequence"/>
</dbReference>
<organism evidence="1 2">
    <name type="scientific">Xylaria curta</name>
    <dbReference type="NCBI Taxonomy" id="42375"/>
    <lineage>
        <taxon>Eukaryota</taxon>
        <taxon>Fungi</taxon>
        <taxon>Dikarya</taxon>
        <taxon>Ascomycota</taxon>
        <taxon>Pezizomycotina</taxon>
        <taxon>Sordariomycetes</taxon>
        <taxon>Xylariomycetidae</taxon>
        <taxon>Xylariales</taxon>
        <taxon>Xylariaceae</taxon>
        <taxon>Xylaria</taxon>
    </lineage>
</organism>
<keyword evidence="2" id="KW-1185">Reference proteome</keyword>
<reference evidence="1" key="1">
    <citation type="submission" date="2022-10" db="EMBL/GenBank/DDBJ databases">
        <title>Genome Sequence of Xylaria curta.</title>
        <authorList>
            <person name="Buettner E."/>
        </authorList>
    </citation>
    <scope>NUCLEOTIDE SEQUENCE</scope>
    <source>
        <strain evidence="1">Babe10</strain>
    </source>
</reference>
<accession>A0ACC1PHA0</accession>
<evidence type="ECO:0000313" key="1">
    <source>
        <dbReference type="EMBL" id="KAJ2992690.1"/>
    </source>
</evidence>
<evidence type="ECO:0000313" key="2">
    <source>
        <dbReference type="Proteomes" id="UP001143856"/>
    </source>
</evidence>
<name>A0ACC1PHA0_9PEZI</name>
<gene>
    <name evidence="1" type="ORF">NUW58_g2082</name>
</gene>
<comment type="caution">
    <text evidence="1">The sequence shown here is derived from an EMBL/GenBank/DDBJ whole genome shotgun (WGS) entry which is preliminary data.</text>
</comment>
<sequence>MTREIDTIPTPTHVKPKKLVVLSAPRTGTHGLYLALKQLGYKPYHMAEVLAAGVPALKIMTDGMNAELFHEGTPYGRAEFDKWFANYDIIIEMPFLMLRSTLKAYPDAKFLLTERDPEKWAKSYLNTIGLSTMRFRTFPMSVFKKFDGFAFYMDIFGGRIVDYCTNGYGVTEDGRQALIDNYKSYISEVKRLVPPEKLKVIKLEDGFGWDELCPYLGVPIPNTPWPSLNTPEEFQTIVAPRMKTAATKGMAGVATIMAVVAVGIWYGRKGLLPFLK</sequence>
<proteinExistence type="predicted"/>